<sequence length="106" mass="11878">MTAIIVSIAVERFGDEEKGPRTPYIPVQWRVAEGVWIPKDDNPTQIHQFCIISLFVCRGKDIFQLSNRLCAYLAKNTYIDTSVQKGGISGMPGCLEHNGVVNQLIR</sequence>
<accession>A0AAD9CLN5</accession>
<dbReference type="GO" id="GO:0016874">
    <property type="term" value="F:ligase activity"/>
    <property type="evidence" value="ECO:0007669"/>
    <property type="project" value="UniProtKB-KW"/>
</dbReference>
<reference evidence="1" key="1">
    <citation type="submission" date="2023-04" db="EMBL/GenBank/DDBJ databases">
        <title>Chromosome-level genome of Chaenocephalus aceratus.</title>
        <authorList>
            <person name="Park H."/>
        </authorList>
    </citation>
    <scope>NUCLEOTIDE SEQUENCE</scope>
    <source>
        <strain evidence="1">DE</strain>
        <tissue evidence="1">Muscle</tissue>
    </source>
</reference>
<evidence type="ECO:0000313" key="2">
    <source>
        <dbReference type="Proteomes" id="UP001228049"/>
    </source>
</evidence>
<dbReference type="AlphaFoldDB" id="A0AAD9CLN5"/>
<evidence type="ECO:0000313" key="1">
    <source>
        <dbReference type="EMBL" id="KAK1903211.1"/>
    </source>
</evidence>
<dbReference type="Proteomes" id="UP001228049">
    <property type="component" value="Unassembled WGS sequence"/>
</dbReference>
<comment type="caution">
    <text evidence="1">The sequence shown here is derived from an EMBL/GenBank/DDBJ whole genome shotgun (WGS) entry which is preliminary data.</text>
</comment>
<organism evidence="1 2">
    <name type="scientific">Dissostichus eleginoides</name>
    <name type="common">Patagonian toothfish</name>
    <name type="synonym">Dissostichus amissus</name>
    <dbReference type="NCBI Taxonomy" id="100907"/>
    <lineage>
        <taxon>Eukaryota</taxon>
        <taxon>Metazoa</taxon>
        <taxon>Chordata</taxon>
        <taxon>Craniata</taxon>
        <taxon>Vertebrata</taxon>
        <taxon>Euteleostomi</taxon>
        <taxon>Actinopterygii</taxon>
        <taxon>Neopterygii</taxon>
        <taxon>Teleostei</taxon>
        <taxon>Neoteleostei</taxon>
        <taxon>Acanthomorphata</taxon>
        <taxon>Eupercaria</taxon>
        <taxon>Perciformes</taxon>
        <taxon>Notothenioidei</taxon>
        <taxon>Nototheniidae</taxon>
        <taxon>Dissostichus</taxon>
    </lineage>
</organism>
<dbReference type="EMBL" id="JASDAP010000005">
    <property type="protein sequence ID" value="KAK1903211.1"/>
    <property type="molecule type" value="Genomic_DNA"/>
</dbReference>
<protein>
    <submittedName>
        <fullName evidence="1">UDP-N-acetylmuramoyl-L-alanyl-D-glutamate--26-diaminopimelate ligase</fullName>
    </submittedName>
</protein>
<gene>
    <name evidence="1" type="ORF">KUDE01_006168</name>
</gene>
<keyword evidence="2" id="KW-1185">Reference proteome</keyword>
<proteinExistence type="predicted"/>
<keyword evidence="1" id="KW-0436">Ligase</keyword>
<name>A0AAD9CLN5_DISEL</name>